<organism evidence="2 3">
    <name type="scientific">Oedothorax gibbosus</name>
    <dbReference type="NCBI Taxonomy" id="931172"/>
    <lineage>
        <taxon>Eukaryota</taxon>
        <taxon>Metazoa</taxon>
        <taxon>Ecdysozoa</taxon>
        <taxon>Arthropoda</taxon>
        <taxon>Chelicerata</taxon>
        <taxon>Arachnida</taxon>
        <taxon>Araneae</taxon>
        <taxon>Araneomorphae</taxon>
        <taxon>Entelegynae</taxon>
        <taxon>Araneoidea</taxon>
        <taxon>Linyphiidae</taxon>
        <taxon>Erigoninae</taxon>
        <taxon>Oedothorax</taxon>
    </lineage>
</organism>
<keyword evidence="1" id="KW-0472">Membrane</keyword>
<feature type="transmembrane region" description="Helical" evidence="1">
    <location>
        <begin position="90"/>
        <end position="109"/>
    </location>
</feature>
<dbReference type="AlphaFoldDB" id="A0AAV6V9K4"/>
<keyword evidence="3" id="KW-1185">Reference proteome</keyword>
<dbReference type="EMBL" id="JAFNEN010000138">
    <property type="protein sequence ID" value="KAG8192538.1"/>
    <property type="molecule type" value="Genomic_DNA"/>
</dbReference>
<proteinExistence type="predicted"/>
<accession>A0AAV6V9K4</accession>
<dbReference type="Proteomes" id="UP000827092">
    <property type="component" value="Unassembled WGS sequence"/>
</dbReference>
<evidence type="ECO:0000313" key="2">
    <source>
        <dbReference type="EMBL" id="KAG8192538.1"/>
    </source>
</evidence>
<reference evidence="2 3" key="1">
    <citation type="journal article" date="2022" name="Nat. Ecol. Evol.">
        <title>A masculinizing supergene underlies an exaggerated male reproductive morph in a spider.</title>
        <authorList>
            <person name="Hendrickx F."/>
            <person name="De Corte Z."/>
            <person name="Sonet G."/>
            <person name="Van Belleghem S.M."/>
            <person name="Kostlbacher S."/>
            <person name="Vangestel C."/>
        </authorList>
    </citation>
    <scope>NUCLEOTIDE SEQUENCE [LARGE SCALE GENOMIC DNA]</scope>
    <source>
        <strain evidence="2">W744_W776</strain>
    </source>
</reference>
<sequence>MLICCLNYLNYSITFRPSSKFKSAYLEIFYLYFTHRKFFSTIASVKMACLFSSKCLTKKLKEVLEYDHSDSYLKSRLRSSVKPPNLEIEAFLICLLCMLWIGTVTFLDFKIL</sequence>
<evidence type="ECO:0000256" key="1">
    <source>
        <dbReference type="SAM" id="Phobius"/>
    </source>
</evidence>
<gene>
    <name evidence="2" type="ORF">JTE90_015173</name>
</gene>
<keyword evidence="1" id="KW-0812">Transmembrane</keyword>
<protein>
    <submittedName>
        <fullName evidence="2">Uncharacterized protein</fullName>
    </submittedName>
</protein>
<evidence type="ECO:0000313" key="3">
    <source>
        <dbReference type="Proteomes" id="UP000827092"/>
    </source>
</evidence>
<name>A0AAV6V9K4_9ARAC</name>
<comment type="caution">
    <text evidence="2">The sequence shown here is derived from an EMBL/GenBank/DDBJ whole genome shotgun (WGS) entry which is preliminary data.</text>
</comment>
<keyword evidence="1" id="KW-1133">Transmembrane helix</keyword>